<reference evidence="2 3" key="1">
    <citation type="submission" date="2023-04" db="EMBL/GenBank/DDBJ databases">
        <title>Genomic of Lysinibacillus capsici TSBLM.</title>
        <authorList>
            <person name="Hu X.S."/>
            <person name="Yu C.H."/>
        </authorList>
    </citation>
    <scope>NUCLEOTIDE SEQUENCE [LARGE SCALE GENOMIC DNA]</scope>
    <source>
        <strain evidence="2 3">TSBLM</strain>
    </source>
</reference>
<accession>A0ABY8KKE4</accession>
<keyword evidence="1" id="KW-0175">Coiled coil</keyword>
<dbReference type="Proteomes" id="UP001244564">
    <property type="component" value="Chromosome"/>
</dbReference>
<protein>
    <submittedName>
        <fullName evidence="2">Uncharacterized protein</fullName>
    </submittedName>
</protein>
<keyword evidence="3" id="KW-1185">Reference proteome</keyword>
<organism evidence="2 3">
    <name type="scientific">Lysinibacillus capsici</name>
    <dbReference type="NCBI Taxonomy" id="2115968"/>
    <lineage>
        <taxon>Bacteria</taxon>
        <taxon>Bacillati</taxon>
        <taxon>Bacillota</taxon>
        <taxon>Bacilli</taxon>
        <taxon>Bacillales</taxon>
        <taxon>Bacillaceae</taxon>
        <taxon>Lysinibacillus</taxon>
    </lineage>
</organism>
<sequence length="379" mass="45218">MYKKLSADEREQQLSALTIKQRNFLENEMKRGRRTVLENVMREEKITALKSIDITLQEDEMNVVDWLISDYNDFGPGNLDGRCACGRRLRYMFTVEHQVTRTKIQYGKDHLSAFLNIEVNEIDGVINELDKIDYELDELLWKLNNNVYYHEYYNRIPDKTVVSESIKRHFEMNIPFLDRQINRLNKYFQKQMEALEEEQRKIQREVDLEERQKERRRIEELLQEKKNIEATLEVVRKAQREIEIKRQQQENERIEKLSQEKKMIEDKLIESVKAQLGYNAAFDEVAYSLVLNGQHSAVAISHIMANDFGFNKHFSVGIMHRPFIYFDVLLALKKQVDKGYLIMDESSNIVDCIFYVNPYREEDRSNESEELQQQTFSLF</sequence>
<dbReference type="EMBL" id="CP122283">
    <property type="protein sequence ID" value="WGF39018.1"/>
    <property type="molecule type" value="Genomic_DNA"/>
</dbReference>
<evidence type="ECO:0000256" key="1">
    <source>
        <dbReference type="SAM" id="Coils"/>
    </source>
</evidence>
<name>A0ABY8KKE4_9BACI</name>
<proteinExistence type="predicted"/>
<feature type="coiled-coil region" evidence="1">
    <location>
        <begin position="181"/>
        <end position="267"/>
    </location>
</feature>
<dbReference type="RefSeq" id="WP_225340947.1">
    <property type="nucleotide sequence ID" value="NZ_CP084108.1"/>
</dbReference>
<gene>
    <name evidence="2" type="ORF">QBO96_01805</name>
</gene>
<dbReference type="GeneID" id="74905180"/>
<evidence type="ECO:0000313" key="3">
    <source>
        <dbReference type="Proteomes" id="UP001244564"/>
    </source>
</evidence>
<evidence type="ECO:0000313" key="2">
    <source>
        <dbReference type="EMBL" id="WGF39018.1"/>
    </source>
</evidence>